<gene>
    <name evidence="2" type="ORF">Sradi_0708700</name>
</gene>
<sequence>MPRYMAAPITRRQPPACPERTPKWELNDEASTGSPMLPSVPREPSSPGPIDRLARST</sequence>
<reference evidence="2" key="1">
    <citation type="submission" date="2020-06" db="EMBL/GenBank/DDBJ databases">
        <authorList>
            <person name="Li T."/>
            <person name="Hu X."/>
            <person name="Zhang T."/>
            <person name="Song X."/>
            <person name="Zhang H."/>
            <person name="Dai N."/>
            <person name="Sheng W."/>
            <person name="Hou X."/>
            <person name="Wei L."/>
        </authorList>
    </citation>
    <scope>NUCLEOTIDE SEQUENCE</scope>
    <source>
        <strain evidence="2">G02</strain>
        <tissue evidence="2">Leaf</tissue>
    </source>
</reference>
<name>A0AAW2VMU7_SESRA</name>
<dbReference type="AlphaFoldDB" id="A0AAW2VMU7"/>
<evidence type="ECO:0000256" key="1">
    <source>
        <dbReference type="SAM" id="MobiDB-lite"/>
    </source>
</evidence>
<comment type="caution">
    <text evidence="2">The sequence shown here is derived from an EMBL/GenBank/DDBJ whole genome shotgun (WGS) entry which is preliminary data.</text>
</comment>
<reference evidence="2" key="2">
    <citation type="journal article" date="2024" name="Plant">
        <title>Genomic evolution and insights into agronomic trait innovations of Sesamum species.</title>
        <authorList>
            <person name="Miao H."/>
            <person name="Wang L."/>
            <person name="Qu L."/>
            <person name="Liu H."/>
            <person name="Sun Y."/>
            <person name="Le M."/>
            <person name="Wang Q."/>
            <person name="Wei S."/>
            <person name="Zheng Y."/>
            <person name="Lin W."/>
            <person name="Duan Y."/>
            <person name="Cao H."/>
            <person name="Xiong S."/>
            <person name="Wang X."/>
            <person name="Wei L."/>
            <person name="Li C."/>
            <person name="Ma Q."/>
            <person name="Ju M."/>
            <person name="Zhao R."/>
            <person name="Li G."/>
            <person name="Mu C."/>
            <person name="Tian Q."/>
            <person name="Mei H."/>
            <person name="Zhang T."/>
            <person name="Gao T."/>
            <person name="Zhang H."/>
        </authorList>
    </citation>
    <scope>NUCLEOTIDE SEQUENCE</scope>
    <source>
        <strain evidence="2">G02</strain>
    </source>
</reference>
<dbReference type="EMBL" id="JACGWJ010000003">
    <property type="protein sequence ID" value="KAL0430827.1"/>
    <property type="molecule type" value="Genomic_DNA"/>
</dbReference>
<proteinExistence type="predicted"/>
<protein>
    <submittedName>
        <fullName evidence="2">Uncharacterized protein</fullName>
    </submittedName>
</protein>
<evidence type="ECO:0000313" key="2">
    <source>
        <dbReference type="EMBL" id="KAL0430827.1"/>
    </source>
</evidence>
<organism evidence="2">
    <name type="scientific">Sesamum radiatum</name>
    <name type="common">Black benniseed</name>
    <dbReference type="NCBI Taxonomy" id="300843"/>
    <lineage>
        <taxon>Eukaryota</taxon>
        <taxon>Viridiplantae</taxon>
        <taxon>Streptophyta</taxon>
        <taxon>Embryophyta</taxon>
        <taxon>Tracheophyta</taxon>
        <taxon>Spermatophyta</taxon>
        <taxon>Magnoliopsida</taxon>
        <taxon>eudicotyledons</taxon>
        <taxon>Gunneridae</taxon>
        <taxon>Pentapetalae</taxon>
        <taxon>asterids</taxon>
        <taxon>lamiids</taxon>
        <taxon>Lamiales</taxon>
        <taxon>Pedaliaceae</taxon>
        <taxon>Sesamum</taxon>
    </lineage>
</organism>
<accession>A0AAW2VMU7</accession>
<feature type="region of interest" description="Disordered" evidence="1">
    <location>
        <begin position="1"/>
        <end position="57"/>
    </location>
</feature>